<dbReference type="Proteomes" id="UP000197032">
    <property type="component" value="Unassembled WGS sequence"/>
</dbReference>
<dbReference type="AlphaFoldDB" id="A0A1Z5HNY0"/>
<feature type="domain" description="ABC-2 type transporter transmembrane" evidence="7">
    <location>
        <begin position="50"/>
        <end position="196"/>
    </location>
</feature>
<dbReference type="OrthoDB" id="9794512at2"/>
<dbReference type="InterPro" id="IPR051449">
    <property type="entry name" value="ABC-2_transporter_component"/>
</dbReference>
<dbReference type="PANTHER" id="PTHR30294">
    <property type="entry name" value="MEMBRANE COMPONENT OF ABC TRANSPORTER YHHJ-RELATED"/>
    <property type="match status" value="1"/>
</dbReference>
<gene>
    <name evidence="8" type="ORF">KKC1_01420</name>
</gene>
<evidence type="ECO:0000313" key="9">
    <source>
        <dbReference type="Proteomes" id="UP000197032"/>
    </source>
</evidence>
<keyword evidence="5 6" id="KW-0472">Membrane</keyword>
<feature type="transmembrane region" description="Helical" evidence="6">
    <location>
        <begin position="50"/>
        <end position="72"/>
    </location>
</feature>
<comment type="subcellular location">
    <subcellularLocation>
        <location evidence="1">Cell membrane</location>
        <topology evidence="1">Multi-pass membrane protein</topology>
    </subcellularLocation>
</comment>
<accession>A0A1Z5HNY0</accession>
<feature type="transmembrane region" description="Helical" evidence="6">
    <location>
        <begin position="20"/>
        <end position="43"/>
    </location>
</feature>
<evidence type="ECO:0000256" key="5">
    <source>
        <dbReference type="ARBA" id="ARBA00023136"/>
    </source>
</evidence>
<keyword evidence="4 6" id="KW-1133">Transmembrane helix</keyword>
<dbReference type="EMBL" id="BDGJ01000002">
    <property type="protein sequence ID" value="GAW90980.1"/>
    <property type="molecule type" value="Genomic_DNA"/>
</dbReference>
<name>A0A1Z5HNY0_9FIRM</name>
<evidence type="ECO:0000256" key="1">
    <source>
        <dbReference type="ARBA" id="ARBA00004651"/>
    </source>
</evidence>
<dbReference type="PANTHER" id="PTHR30294:SF29">
    <property type="entry name" value="MULTIDRUG ABC TRANSPORTER PERMEASE YBHS-RELATED"/>
    <property type="match status" value="1"/>
</dbReference>
<reference evidence="9" key="1">
    <citation type="journal article" date="2017" name="Appl. Environ. Microbiol.">
        <title>Genomic analysis of Calderihabitans maritimus KKC1, a thermophilic hydrogenogenic carboxydotrophic bacterium isolated from marine sediment.</title>
        <authorList>
            <person name="Omae K."/>
            <person name="Yoneda Y."/>
            <person name="Fukuyama Y."/>
            <person name="Yoshida T."/>
            <person name="Sako Y."/>
        </authorList>
    </citation>
    <scope>NUCLEOTIDE SEQUENCE [LARGE SCALE GENOMIC DNA]</scope>
    <source>
        <strain evidence="9">KKC1</strain>
    </source>
</reference>
<evidence type="ECO:0000313" key="8">
    <source>
        <dbReference type="EMBL" id="GAW90980.1"/>
    </source>
</evidence>
<keyword evidence="9" id="KW-1185">Reference proteome</keyword>
<comment type="caution">
    <text evidence="8">The sequence shown here is derived from an EMBL/GenBank/DDBJ whole genome shotgun (WGS) entry which is preliminary data.</text>
</comment>
<keyword evidence="2" id="KW-1003">Cell membrane</keyword>
<feature type="transmembrane region" description="Helical" evidence="6">
    <location>
        <begin position="159"/>
        <end position="178"/>
    </location>
</feature>
<evidence type="ECO:0000256" key="6">
    <source>
        <dbReference type="SAM" id="Phobius"/>
    </source>
</evidence>
<protein>
    <submittedName>
        <fullName evidence="8">ABC transporter</fullName>
    </submittedName>
</protein>
<dbReference type="InterPro" id="IPR013525">
    <property type="entry name" value="ABC2_TM"/>
</dbReference>
<evidence type="ECO:0000256" key="3">
    <source>
        <dbReference type="ARBA" id="ARBA00022692"/>
    </source>
</evidence>
<dbReference type="RefSeq" id="WP_088552580.1">
    <property type="nucleotide sequence ID" value="NZ_BDGJ01000002.1"/>
</dbReference>
<dbReference type="GO" id="GO:0005886">
    <property type="term" value="C:plasma membrane"/>
    <property type="evidence" value="ECO:0007669"/>
    <property type="project" value="UniProtKB-SubCell"/>
</dbReference>
<dbReference type="Pfam" id="PF12698">
    <property type="entry name" value="ABC2_membrane_3"/>
    <property type="match status" value="1"/>
</dbReference>
<evidence type="ECO:0000259" key="7">
    <source>
        <dbReference type="Pfam" id="PF12698"/>
    </source>
</evidence>
<feature type="transmembrane region" description="Helical" evidence="6">
    <location>
        <begin position="212"/>
        <end position="231"/>
    </location>
</feature>
<feature type="transmembrane region" description="Helical" evidence="6">
    <location>
        <begin position="98"/>
        <end position="119"/>
    </location>
</feature>
<feature type="transmembrane region" description="Helical" evidence="6">
    <location>
        <begin position="131"/>
        <end position="153"/>
    </location>
</feature>
<evidence type="ECO:0000256" key="2">
    <source>
        <dbReference type="ARBA" id="ARBA00022475"/>
    </source>
</evidence>
<dbReference type="GO" id="GO:0140359">
    <property type="term" value="F:ABC-type transporter activity"/>
    <property type="evidence" value="ECO:0007669"/>
    <property type="project" value="InterPro"/>
</dbReference>
<sequence>MVKIWAICRKELTSYLLSPLFFVLTAIFLLISGYFFSAILLINRIAEMRVFLGNMAIVFLLLAPVFTMRLLAEEVQNGTEELLLTSPVSVTQVVLGKYLAILILFILLLVLSGVYPLILNSVGEPDMGPILSGYLGFFLMGAAFLAVGVFTSSLSNSQMVAGVLGFGILLIFWVFSWLSGTSLGILSDLAGYLSLWEHFADFTKGIVDIKHVVFYLSIVAAFLFLAVQNISRRIGA</sequence>
<keyword evidence="3 6" id="KW-0812">Transmembrane</keyword>
<organism evidence="8 9">
    <name type="scientific">Calderihabitans maritimus</name>
    <dbReference type="NCBI Taxonomy" id="1246530"/>
    <lineage>
        <taxon>Bacteria</taxon>
        <taxon>Bacillati</taxon>
        <taxon>Bacillota</taxon>
        <taxon>Clostridia</taxon>
        <taxon>Neomoorellales</taxon>
        <taxon>Calderihabitantaceae</taxon>
        <taxon>Calderihabitans</taxon>
    </lineage>
</organism>
<proteinExistence type="predicted"/>
<evidence type="ECO:0000256" key="4">
    <source>
        <dbReference type="ARBA" id="ARBA00022989"/>
    </source>
</evidence>